<dbReference type="SUPFAM" id="SSF51261">
    <property type="entry name" value="Duplicated hybrid motif"/>
    <property type="match status" value="1"/>
</dbReference>
<keyword evidence="2" id="KW-0378">Hydrolase</keyword>
<dbReference type="Gene3D" id="2.70.70.10">
    <property type="entry name" value="Glucose Permease (Domain IIA)"/>
    <property type="match status" value="1"/>
</dbReference>
<name>A0ABU5KM86_9BACL</name>
<comment type="caution">
    <text evidence="2">The sequence shown here is derived from an EMBL/GenBank/DDBJ whole genome shotgun (WGS) entry which is preliminary data.</text>
</comment>
<protein>
    <submittedName>
        <fullName evidence="2">M23 family metallopeptidase</fullName>
        <ecNumber evidence="2">3.4.-.-</ecNumber>
    </submittedName>
</protein>
<sequence length="199" mass="22247">MSPVKKHNTIQKKDRINARFPEKFLIKTILAGFIAVLFTASEDDLWSIDQLIEAQDVLYSSFEFAAHYDQWGRHLGFMNDLYTDTETVMPVSTSFHQEALSGDRAVIHAAAGEQIFAPRSGVVLFAGEAEGESLVVMQHPDKKKTVYLSVVPAGIETFDLVNAGDQIGYAEGEAYQFMLKPSDTPFNLHLFLNELNESE</sequence>
<keyword evidence="3" id="KW-1185">Reference proteome</keyword>
<gene>
    <name evidence="2" type="ORF">UFB30_08925</name>
</gene>
<dbReference type="GO" id="GO:0016787">
    <property type="term" value="F:hydrolase activity"/>
    <property type="evidence" value="ECO:0007669"/>
    <property type="project" value="UniProtKB-KW"/>
</dbReference>
<dbReference type="RefSeq" id="WP_322421317.1">
    <property type="nucleotide sequence ID" value="NZ_JAXQNN010000002.1"/>
</dbReference>
<organism evidence="2 3">
    <name type="scientific">Jeotgalibacillus haloalkalitolerans</name>
    <dbReference type="NCBI Taxonomy" id="3104292"/>
    <lineage>
        <taxon>Bacteria</taxon>
        <taxon>Bacillati</taxon>
        <taxon>Bacillota</taxon>
        <taxon>Bacilli</taxon>
        <taxon>Bacillales</taxon>
        <taxon>Caryophanaceae</taxon>
        <taxon>Jeotgalibacillus</taxon>
    </lineage>
</organism>
<reference evidence="2 3" key="1">
    <citation type="submission" date="2023-12" db="EMBL/GenBank/DDBJ databases">
        <title>Jeotgalibacillus haloalkaliphilus sp. nov., a novel salt-tolerant bacteria, isolated from the estuary of the Fenhe River into the Yellow River.</title>
        <authorList>
            <person name="Li Y."/>
        </authorList>
    </citation>
    <scope>NUCLEOTIDE SEQUENCE [LARGE SCALE GENOMIC DNA]</scope>
    <source>
        <strain evidence="2 3">HH7-29</strain>
    </source>
</reference>
<dbReference type="Proteomes" id="UP001292084">
    <property type="component" value="Unassembled WGS sequence"/>
</dbReference>
<accession>A0ABU5KM86</accession>
<dbReference type="EMBL" id="JAXQNN010000002">
    <property type="protein sequence ID" value="MDZ5712353.1"/>
    <property type="molecule type" value="Genomic_DNA"/>
</dbReference>
<dbReference type="InterPro" id="IPR016047">
    <property type="entry name" value="M23ase_b-sheet_dom"/>
</dbReference>
<proteinExistence type="predicted"/>
<evidence type="ECO:0000313" key="3">
    <source>
        <dbReference type="Proteomes" id="UP001292084"/>
    </source>
</evidence>
<dbReference type="InterPro" id="IPR011055">
    <property type="entry name" value="Dup_hybrid_motif"/>
</dbReference>
<feature type="domain" description="M23ase beta-sheet core" evidence="1">
    <location>
        <begin position="107"/>
        <end position="171"/>
    </location>
</feature>
<evidence type="ECO:0000313" key="2">
    <source>
        <dbReference type="EMBL" id="MDZ5712353.1"/>
    </source>
</evidence>
<dbReference type="Pfam" id="PF01551">
    <property type="entry name" value="Peptidase_M23"/>
    <property type="match status" value="1"/>
</dbReference>
<dbReference type="CDD" id="cd12797">
    <property type="entry name" value="M23_peptidase"/>
    <property type="match status" value="1"/>
</dbReference>
<dbReference type="EC" id="3.4.-.-" evidence="2"/>
<evidence type="ECO:0000259" key="1">
    <source>
        <dbReference type="Pfam" id="PF01551"/>
    </source>
</evidence>